<proteinExistence type="predicted"/>
<feature type="compositionally biased region" description="Basic and acidic residues" evidence="1">
    <location>
        <begin position="1"/>
        <end position="22"/>
    </location>
</feature>
<dbReference type="Proteomes" id="UP000649259">
    <property type="component" value="Unassembled WGS sequence"/>
</dbReference>
<dbReference type="EMBL" id="BNEB01000005">
    <property type="protein sequence ID" value="GHI63905.1"/>
    <property type="molecule type" value="Genomic_DNA"/>
</dbReference>
<sequence length="62" mass="6556">MSDHTPSRAEGDRDDDARETADHPAPGRPTPSRAEGERYDADDADDRPARTGPHDGRSGGGA</sequence>
<accession>A0ABQ3S713</accession>
<name>A0ABQ3S713_9ACTN</name>
<dbReference type="RefSeq" id="WP_189924361.1">
    <property type="nucleotide sequence ID" value="NZ_BMSI01000009.1"/>
</dbReference>
<reference evidence="3" key="1">
    <citation type="submission" date="2023-07" db="EMBL/GenBank/DDBJ databases">
        <title>Whole genome shotgun sequence of Streptomyces cacaoi subsp. asoensis NBRC 13813.</title>
        <authorList>
            <person name="Komaki H."/>
            <person name="Tamura T."/>
        </authorList>
    </citation>
    <scope>NUCLEOTIDE SEQUENCE [LARGE SCALE GENOMIC DNA]</scope>
    <source>
        <strain evidence="3">NBRC 13813</strain>
    </source>
</reference>
<organism evidence="2 3">
    <name type="scientific">Streptomyces asoensis</name>
    <dbReference type="NCBI Taxonomy" id="249586"/>
    <lineage>
        <taxon>Bacteria</taxon>
        <taxon>Bacillati</taxon>
        <taxon>Actinomycetota</taxon>
        <taxon>Actinomycetes</taxon>
        <taxon>Kitasatosporales</taxon>
        <taxon>Streptomycetaceae</taxon>
        <taxon>Streptomyces</taxon>
    </lineage>
</organism>
<comment type="caution">
    <text evidence="2">The sequence shown here is derived from an EMBL/GenBank/DDBJ whole genome shotgun (WGS) entry which is preliminary data.</text>
</comment>
<feature type="compositionally biased region" description="Basic and acidic residues" evidence="1">
    <location>
        <begin position="34"/>
        <end position="62"/>
    </location>
</feature>
<evidence type="ECO:0000256" key="1">
    <source>
        <dbReference type="SAM" id="MobiDB-lite"/>
    </source>
</evidence>
<keyword evidence="3" id="KW-1185">Reference proteome</keyword>
<evidence type="ECO:0000313" key="3">
    <source>
        <dbReference type="Proteomes" id="UP000649259"/>
    </source>
</evidence>
<dbReference type="GeneID" id="91473369"/>
<gene>
    <name evidence="2" type="ORF">Saso_55550</name>
</gene>
<feature type="region of interest" description="Disordered" evidence="1">
    <location>
        <begin position="1"/>
        <end position="62"/>
    </location>
</feature>
<protein>
    <submittedName>
        <fullName evidence="2">Uncharacterized protein</fullName>
    </submittedName>
</protein>
<evidence type="ECO:0000313" key="2">
    <source>
        <dbReference type="EMBL" id="GHI63905.1"/>
    </source>
</evidence>